<protein>
    <submittedName>
        <fullName evidence="1">GatB/YqeY domain-containing protein</fullName>
    </submittedName>
</protein>
<dbReference type="InterPro" id="IPR019004">
    <property type="entry name" value="YqeY/Aim41"/>
</dbReference>
<dbReference type="Proteomes" id="UP000727857">
    <property type="component" value="Unassembled WGS sequence"/>
</dbReference>
<name>A0A940DIA8_9FIRM</name>
<dbReference type="AlphaFoldDB" id="A0A940DIA8"/>
<dbReference type="Pfam" id="PF09424">
    <property type="entry name" value="YqeY"/>
    <property type="match status" value="1"/>
</dbReference>
<dbReference type="InterPro" id="IPR003789">
    <property type="entry name" value="Asn/Gln_tRNA_amidoTrase-B-like"/>
</dbReference>
<gene>
    <name evidence="1" type="ORF">IAB16_03065</name>
</gene>
<dbReference type="PANTHER" id="PTHR28055">
    <property type="entry name" value="ALTERED INHERITANCE OF MITOCHONDRIA PROTEIN 41, MITOCHONDRIAL"/>
    <property type="match status" value="1"/>
</dbReference>
<organism evidence="1 2">
    <name type="scientific">Candidatus Stercoripulliclostridium pullicola</name>
    <dbReference type="NCBI Taxonomy" id="2840953"/>
    <lineage>
        <taxon>Bacteria</taxon>
        <taxon>Bacillati</taxon>
        <taxon>Bacillota</taxon>
        <taxon>Clostridia</taxon>
        <taxon>Eubacteriales</taxon>
        <taxon>Candidatus Stercoripulliclostridium</taxon>
    </lineage>
</organism>
<dbReference type="PANTHER" id="PTHR28055:SF1">
    <property type="entry name" value="ALTERED INHERITANCE OF MITOCHONDRIA PROTEIN 41, MITOCHONDRIAL"/>
    <property type="match status" value="1"/>
</dbReference>
<evidence type="ECO:0000313" key="2">
    <source>
        <dbReference type="Proteomes" id="UP000727857"/>
    </source>
</evidence>
<dbReference type="InterPro" id="IPR042184">
    <property type="entry name" value="YqeY/Aim41_N"/>
</dbReference>
<reference evidence="1" key="2">
    <citation type="journal article" date="2021" name="PeerJ">
        <title>Extensive microbial diversity within the chicken gut microbiome revealed by metagenomics and culture.</title>
        <authorList>
            <person name="Gilroy R."/>
            <person name="Ravi A."/>
            <person name="Getino M."/>
            <person name="Pursley I."/>
            <person name="Horton D.L."/>
            <person name="Alikhan N.F."/>
            <person name="Baker D."/>
            <person name="Gharbi K."/>
            <person name="Hall N."/>
            <person name="Watson M."/>
            <person name="Adriaenssens E.M."/>
            <person name="Foster-Nyarko E."/>
            <person name="Jarju S."/>
            <person name="Secka A."/>
            <person name="Antonio M."/>
            <person name="Oren A."/>
            <person name="Chaudhuri R.R."/>
            <person name="La Ragione R."/>
            <person name="Hildebrand F."/>
            <person name="Pallen M.J."/>
        </authorList>
    </citation>
    <scope>NUCLEOTIDE SEQUENCE</scope>
    <source>
        <strain evidence="1">517</strain>
    </source>
</reference>
<dbReference type="GO" id="GO:0016884">
    <property type="term" value="F:carbon-nitrogen ligase activity, with glutamine as amido-N-donor"/>
    <property type="evidence" value="ECO:0007669"/>
    <property type="project" value="InterPro"/>
</dbReference>
<sequence length="141" mass="15722">MLQDDIKKARIEAMKAKDKTTLNVLSVVLNKIMLATIDKREKGDTLTDADVVGILQKTVKELGDEREGFMKADRPEKVAELDAQIATVNGFLPKMMSAEEIAAVIMTLEDKSVPAVMRYFKAEYAGKCEMRTVSEVLKNIK</sequence>
<dbReference type="Gene3D" id="1.10.1510.10">
    <property type="entry name" value="Uncharacterised protein YqeY/AIM41 PF09424, N-terminal domain"/>
    <property type="match status" value="1"/>
</dbReference>
<dbReference type="SUPFAM" id="SSF89095">
    <property type="entry name" value="GatB/YqeY motif"/>
    <property type="match status" value="1"/>
</dbReference>
<dbReference type="EMBL" id="JADINF010000072">
    <property type="protein sequence ID" value="MBO8423980.1"/>
    <property type="molecule type" value="Genomic_DNA"/>
</dbReference>
<proteinExistence type="predicted"/>
<reference evidence="1" key="1">
    <citation type="submission" date="2020-10" db="EMBL/GenBank/DDBJ databases">
        <authorList>
            <person name="Gilroy R."/>
        </authorList>
    </citation>
    <scope>NUCLEOTIDE SEQUENCE</scope>
    <source>
        <strain evidence="1">517</strain>
    </source>
</reference>
<comment type="caution">
    <text evidence="1">The sequence shown here is derived from an EMBL/GenBank/DDBJ whole genome shotgun (WGS) entry which is preliminary data.</text>
</comment>
<accession>A0A940DIA8</accession>
<evidence type="ECO:0000313" key="1">
    <source>
        <dbReference type="EMBL" id="MBO8423980.1"/>
    </source>
</evidence>